<dbReference type="EMBL" id="CP009246">
    <property type="protein sequence ID" value="APT87880.1"/>
    <property type="molecule type" value="Genomic_DNA"/>
</dbReference>
<dbReference type="RefSeq" id="WP_075730783.1">
    <property type="nucleotide sequence ID" value="NZ_BJNB01000041.1"/>
</dbReference>
<evidence type="ECO:0000313" key="5">
    <source>
        <dbReference type="Proteomes" id="UP000185479"/>
    </source>
</evidence>
<dbReference type="NCBIfam" id="TIGR01382">
    <property type="entry name" value="PfpI"/>
    <property type="match status" value="1"/>
</dbReference>
<dbReference type="OrthoDB" id="9792284at2"/>
<keyword evidence="5" id="KW-1185">Reference proteome</keyword>
<feature type="domain" description="DJ-1/PfpI" evidence="2">
    <location>
        <begin position="6"/>
        <end position="175"/>
    </location>
</feature>
<keyword evidence="3" id="KW-0315">Glutamine amidotransferase</keyword>
<accession>A0A1L7CPV8</accession>
<dbReference type="PROSITE" id="PS51276">
    <property type="entry name" value="PEPTIDASE_C56_PFPI"/>
    <property type="match status" value="1"/>
</dbReference>
<dbReference type="STRING" id="28028.CFLV_12445"/>
<evidence type="ECO:0000259" key="2">
    <source>
        <dbReference type="Pfam" id="PF01965"/>
    </source>
</evidence>
<sequence>MTNSLIITTNYGTETDELLTPLQTLKEAGVTTTVASVDGNEIQTLRGDKTAGPLVDSDSTLGAVTASDYDIVVIPGGTLNADALRTDSDALRIVKDAAAAGIPIAAICHGPWLLVNADLIVGKTLTSYPALAVDITNAGGSWVDEEVCVDTTNGFSLITSRTPADLQAFNHAVLKALA</sequence>
<dbReference type="KEGG" id="cfc:CFLV_12445"/>
<dbReference type="InterPro" id="IPR006286">
    <property type="entry name" value="C56_PfpI-like"/>
</dbReference>
<dbReference type="Proteomes" id="UP000185479">
    <property type="component" value="Chromosome"/>
</dbReference>
<dbReference type="EMBL" id="BJNB01000041">
    <property type="protein sequence ID" value="GEB98591.1"/>
    <property type="molecule type" value="Genomic_DNA"/>
</dbReference>
<dbReference type="InterPro" id="IPR029062">
    <property type="entry name" value="Class_I_gatase-like"/>
</dbReference>
<evidence type="ECO:0000256" key="1">
    <source>
        <dbReference type="ARBA" id="ARBA00008542"/>
    </source>
</evidence>
<reference evidence="3 5" key="1">
    <citation type="submission" date="2014-08" db="EMBL/GenBank/DDBJ databases">
        <title>Complete genome sequence of Corynebacterium flavescens OJ8(T)(=DSM 20296(T)), isolated from cheese.</title>
        <authorList>
            <person name="Ruckert C."/>
            <person name="Albersmeier A."/>
            <person name="Winkler A."/>
            <person name="Kalinowski J."/>
        </authorList>
    </citation>
    <scope>NUCLEOTIDE SEQUENCE [LARGE SCALE GENOMIC DNA]</scope>
    <source>
        <strain evidence="3 5">OJ8</strain>
    </source>
</reference>
<evidence type="ECO:0000313" key="6">
    <source>
        <dbReference type="Proteomes" id="UP000315353"/>
    </source>
</evidence>
<gene>
    <name evidence="4" type="ORF">CFL01nite_20860</name>
    <name evidence="3" type="ORF">CFLV_12445</name>
</gene>
<dbReference type="PANTHER" id="PTHR42733:SF12">
    <property type="entry name" value="PROTEINASE"/>
    <property type="match status" value="1"/>
</dbReference>
<protein>
    <submittedName>
        <fullName evidence="3">Glutamine amidotransferase</fullName>
    </submittedName>
</protein>
<comment type="similarity">
    <text evidence="1">Belongs to the peptidase C56 family.</text>
</comment>
<dbReference type="PANTHER" id="PTHR42733">
    <property type="entry name" value="DJ-1 PROTEIN"/>
    <property type="match status" value="1"/>
</dbReference>
<dbReference type="SUPFAM" id="SSF52317">
    <property type="entry name" value="Class I glutamine amidotransferase-like"/>
    <property type="match status" value="1"/>
</dbReference>
<name>A0A1L7CPV8_CORFL</name>
<dbReference type="Pfam" id="PF01965">
    <property type="entry name" value="DJ-1_PfpI"/>
    <property type="match status" value="1"/>
</dbReference>
<dbReference type="InterPro" id="IPR002818">
    <property type="entry name" value="DJ-1/PfpI"/>
</dbReference>
<dbReference type="AlphaFoldDB" id="A0A1L7CPV8"/>
<dbReference type="Proteomes" id="UP000315353">
    <property type="component" value="Unassembled WGS sequence"/>
</dbReference>
<dbReference type="GO" id="GO:0016740">
    <property type="term" value="F:transferase activity"/>
    <property type="evidence" value="ECO:0007669"/>
    <property type="project" value="UniProtKB-KW"/>
</dbReference>
<dbReference type="Gene3D" id="3.40.50.880">
    <property type="match status" value="1"/>
</dbReference>
<keyword evidence="3" id="KW-0808">Transferase</keyword>
<reference evidence="4 6" key="2">
    <citation type="submission" date="2019-06" db="EMBL/GenBank/DDBJ databases">
        <title>Whole genome shotgun sequence of Corynebacterium flavescens NBRC 14136.</title>
        <authorList>
            <person name="Hosoyama A."/>
            <person name="Uohara A."/>
            <person name="Ohji S."/>
            <person name="Ichikawa N."/>
        </authorList>
    </citation>
    <scope>NUCLEOTIDE SEQUENCE [LARGE SCALE GENOMIC DNA]</scope>
    <source>
        <strain evidence="4 6">NBRC 14136</strain>
    </source>
</reference>
<evidence type="ECO:0000313" key="3">
    <source>
        <dbReference type="EMBL" id="APT87880.1"/>
    </source>
</evidence>
<organism evidence="3 5">
    <name type="scientific">Corynebacterium flavescens</name>
    <dbReference type="NCBI Taxonomy" id="28028"/>
    <lineage>
        <taxon>Bacteria</taxon>
        <taxon>Bacillati</taxon>
        <taxon>Actinomycetota</taxon>
        <taxon>Actinomycetes</taxon>
        <taxon>Mycobacteriales</taxon>
        <taxon>Corynebacteriaceae</taxon>
        <taxon>Corynebacterium</taxon>
    </lineage>
</organism>
<proteinExistence type="inferred from homology"/>
<dbReference type="GeneID" id="82881472"/>
<evidence type="ECO:0000313" key="4">
    <source>
        <dbReference type="EMBL" id="GEB98591.1"/>
    </source>
</evidence>